<dbReference type="Proteomes" id="UP001238496">
    <property type="component" value="Unassembled WGS sequence"/>
</dbReference>
<dbReference type="RefSeq" id="WP_307374795.1">
    <property type="nucleotide sequence ID" value="NZ_JAUSUW010000010.1"/>
</dbReference>
<protein>
    <submittedName>
        <fullName evidence="1">Uncharacterized protein</fullName>
    </submittedName>
</protein>
<name>A0ABU0GBL7_9HYPH</name>
<accession>A0ABU0GBL7</accession>
<evidence type="ECO:0000313" key="1">
    <source>
        <dbReference type="EMBL" id="MDQ0422334.1"/>
    </source>
</evidence>
<sequence>MYDPLQGLRLMGPAQILFDLNLVWFFTRDGEELSTNQLTYWADTRAFTATNKAKAGSYGEITYQMWPEVSASRLVTLLSDEEKAKAVAASLGVNPCKDETGWKA</sequence>
<gene>
    <name evidence="1" type="ORF">J2045_003382</name>
</gene>
<proteinExistence type="predicted"/>
<organism evidence="1 2">
    <name type="scientific">Peteryoungia aggregata LMG 23059</name>
    <dbReference type="NCBI Taxonomy" id="1368425"/>
    <lineage>
        <taxon>Bacteria</taxon>
        <taxon>Pseudomonadati</taxon>
        <taxon>Pseudomonadota</taxon>
        <taxon>Alphaproteobacteria</taxon>
        <taxon>Hyphomicrobiales</taxon>
        <taxon>Rhizobiaceae</taxon>
        <taxon>Peteryoungia</taxon>
    </lineage>
</organism>
<evidence type="ECO:0000313" key="2">
    <source>
        <dbReference type="Proteomes" id="UP001238496"/>
    </source>
</evidence>
<reference evidence="1 2" key="1">
    <citation type="submission" date="2023-07" db="EMBL/GenBank/DDBJ databases">
        <title>Genomic Encyclopedia of Type Strains, Phase IV (KMG-IV): sequencing the most valuable type-strain genomes for metagenomic binning, comparative biology and taxonomic classification.</title>
        <authorList>
            <person name="Goeker M."/>
        </authorList>
    </citation>
    <scope>NUCLEOTIDE SEQUENCE [LARGE SCALE GENOMIC DNA]</scope>
    <source>
        <strain evidence="1 2">DSM 1111</strain>
    </source>
</reference>
<dbReference type="EMBL" id="JAUSUW010000010">
    <property type="protein sequence ID" value="MDQ0422334.1"/>
    <property type="molecule type" value="Genomic_DNA"/>
</dbReference>
<comment type="caution">
    <text evidence="1">The sequence shown here is derived from an EMBL/GenBank/DDBJ whole genome shotgun (WGS) entry which is preliminary data.</text>
</comment>
<keyword evidence="2" id="KW-1185">Reference proteome</keyword>